<name>A0A0S2I520_9BACT</name>
<dbReference type="EMBL" id="CP013118">
    <property type="protein sequence ID" value="ALO17317.1"/>
    <property type="molecule type" value="Genomic_DNA"/>
</dbReference>
<evidence type="ECO:0000313" key="2">
    <source>
        <dbReference type="EMBL" id="ALO17317.1"/>
    </source>
</evidence>
<gene>
    <name evidence="1" type="ORF">L21SP5_03718</name>
    <name evidence="2" type="ORF">L21SP5_03719</name>
</gene>
<dbReference type="AlphaFoldDB" id="A0A0S2I520"/>
<accession>A0A0S2I520</accession>
<organism evidence="1 3">
    <name type="scientific">Salinivirga cyanobacteriivorans</name>
    <dbReference type="NCBI Taxonomy" id="1307839"/>
    <lineage>
        <taxon>Bacteria</taxon>
        <taxon>Pseudomonadati</taxon>
        <taxon>Bacteroidota</taxon>
        <taxon>Bacteroidia</taxon>
        <taxon>Bacteroidales</taxon>
        <taxon>Salinivirgaceae</taxon>
        <taxon>Salinivirga</taxon>
    </lineage>
</organism>
<proteinExistence type="predicted"/>
<reference evidence="1 3" key="1">
    <citation type="submission" date="2015-11" db="EMBL/GenBank/DDBJ databases">
        <title>Description and complete genome sequence of a novel strain predominating in hypersaline microbial mats and representing a new family of the Bacteriodetes phylum.</title>
        <authorList>
            <person name="Spring S."/>
            <person name="Bunk B."/>
            <person name="Sproer C."/>
            <person name="Klenk H.-P."/>
        </authorList>
    </citation>
    <scope>NUCLEOTIDE SEQUENCE [LARGE SCALE GENOMIC DNA]</scope>
    <source>
        <strain evidence="1 3">L21-Spi-D4</strain>
    </source>
</reference>
<dbReference type="KEGG" id="blq:L21SP5_03719"/>
<dbReference type="Proteomes" id="UP000064893">
    <property type="component" value="Chromosome"/>
</dbReference>
<dbReference type="EMBL" id="CP013118">
    <property type="protein sequence ID" value="ALO17316.1"/>
    <property type="molecule type" value="Genomic_DNA"/>
</dbReference>
<evidence type="ECO:0000313" key="3">
    <source>
        <dbReference type="Proteomes" id="UP000064893"/>
    </source>
</evidence>
<dbReference type="KEGG" id="blq:L21SP5_03718"/>
<sequence>MRLAGKLFTADQRPDPRQIGQTKLLVNFPFFTGQAVRTKAIGGLALE</sequence>
<evidence type="ECO:0000313" key="1">
    <source>
        <dbReference type="EMBL" id="ALO17316.1"/>
    </source>
</evidence>
<keyword evidence="3" id="KW-1185">Reference proteome</keyword>
<protein>
    <submittedName>
        <fullName evidence="1">Uncharacterized protein</fullName>
    </submittedName>
</protein>